<sequence>MLFQMQENIGIVILAFNALQKWYVIYLKLAMPIKHIHICFYAIDYRLNILNINELYKSLKNFFNKFSTTNSYRLALGHYPDNHKMLPKKVRKYALLPIIFYTFAYTRKEKT</sequence>
<name>A0A5J4RZ73_9ZZZZ</name>
<gene>
    <name evidence="1" type="ORF">EZS27_013179</name>
</gene>
<organism evidence="1">
    <name type="scientific">termite gut metagenome</name>
    <dbReference type="NCBI Taxonomy" id="433724"/>
    <lineage>
        <taxon>unclassified sequences</taxon>
        <taxon>metagenomes</taxon>
        <taxon>organismal metagenomes</taxon>
    </lineage>
</organism>
<dbReference type="AlphaFoldDB" id="A0A5J4RZ73"/>
<proteinExistence type="predicted"/>
<protein>
    <submittedName>
        <fullName evidence="1">Uncharacterized protein</fullName>
    </submittedName>
</protein>
<reference evidence="1" key="1">
    <citation type="submission" date="2019-03" db="EMBL/GenBank/DDBJ databases">
        <title>Single cell metagenomics reveals metabolic interactions within the superorganism composed of flagellate Streblomastix strix and complex community of Bacteroidetes bacteria on its surface.</title>
        <authorList>
            <person name="Treitli S.C."/>
            <person name="Kolisko M."/>
            <person name="Husnik F."/>
            <person name="Keeling P."/>
            <person name="Hampl V."/>
        </authorList>
    </citation>
    <scope>NUCLEOTIDE SEQUENCE</scope>
    <source>
        <strain evidence="1">STM</strain>
    </source>
</reference>
<evidence type="ECO:0000313" key="1">
    <source>
        <dbReference type="EMBL" id="KAA6338858.1"/>
    </source>
</evidence>
<comment type="caution">
    <text evidence="1">The sequence shown here is derived from an EMBL/GenBank/DDBJ whole genome shotgun (WGS) entry which is preliminary data.</text>
</comment>
<accession>A0A5J4RZ73</accession>
<dbReference type="EMBL" id="SNRY01000582">
    <property type="protein sequence ID" value="KAA6338858.1"/>
    <property type="molecule type" value="Genomic_DNA"/>
</dbReference>